<comment type="similarity">
    <text evidence="1">Belongs to the BlaI transcriptional regulatory family.</text>
</comment>
<evidence type="ECO:0000256" key="3">
    <source>
        <dbReference type="ARBA" id="ARBA00023125"/>
    </source>
</evidence>
<keyword evidence="4" id="KW-0804">Transcription</keyword>
<dbReference type="RefSeq" id="WP_281092589.1">
    <property type="nucleotide sequence ID" value="NZ_JARYZI010000001.1"/>
</dbReference>
<keyword evidence="3" id="KW-0238">DNA-binding</keyword>
<evidence type="ECO:0000313" key="5">
    <source>
        <dbReference type="EMBL" id="MDH8676790.1"/>
    </source>
</evidence>
<comment type="caution">
    <text evidence="5">The sequence shown here is derived from an EMBL/GenBank/DDBJ whole genome shotgun (WGS) entry which is preliminary data.</text>
</comment>
<name>A0ABT6N8Q8_9FIRM</name>
<dbReference type="Gene3D" id="1.10.10.10">
    <property type="entry name" value="Winged helix-like DNA-binding domain superfamily/Winged helix DNA-binding domain"/>
    <property type="match status" value="1"/>
</dbReference>
<dbReference type="InterPro" id="IPR005650">
    <property type="entry name" value="BlaI_family"/>
</dbReference>
<reference evidence="5 6" key="1">
    <citation type="submission" date="2023-04" db="EMBL/GenBank/DDBJ databases">
        <title>Fusibacter bizertensis strain WBS, isolated from littoral bottom sediments of the Arctic seas - biochemical and genomic analysis.</title>
        <authorList>
            <person name="Brioukhanov A.L."/>
        </authorList>
    </citation>
    <scope>NUCLEOTIDE SEQUENCE [LARGE SCALE GENOMIC DNA]</scope>
    <source>
        <strain evidence="5 6">WBS</strain>
    </source>
</reference>
<dbReference type="Pfam" id="PF03965">
    <property type="entry name" value="Penicillinase_R"/>
    <property type="match status" value="1"/>
</dbReference>
<gene>
    <name evidence="5" type="ORF">QE109_01460</name>
</gene>
<sequence>MEKHKLGEMEEKLADLIWAHAPLKTKVLIALCADAFDWKRTTTYTMLKRLCERELFAHENGEITIMTSKEAFKSGQGEQFVNENFGGSLPQFVAAFTRGKKLSADEVREIQKLIASHEEE</sequence>
<dbReference type="InterPro" id="IPR036388">
    <property type="entry name" value="WH-like_DNA-bd_sf"/>
</dbReference>
<dbReference type="Proteomes" id="UP001158045">
    <property type="component" value="Unassembled WGS sequence"/>
</dbReference>
<evidence type="ECO:0000256" key="2">
    <source>
        <dbReference type="ARBA" id="ARBA00023015"/>
    </source>
</evidence>
<dbReference type="Gene3D" id="1.10.4040.10">
    <property type="entry name" value="Penicillinase repressor domain"/>
    <property type="match status" value="1"/>
</dbReference>
<accession>A0ABT6N8Q8</accession>
<keyword evidence="2" id="KW-0805">Transcription regulation</keyword>
<keyword evidence="6" id="KW-1185">Reference proteome</keyword>
<dbReference type="SUPFAM" id="SSF46785">
    <property type="entry name" value="Winged helix' DNA-binding domain"/>
    <property type="match status" value="1"/>
</dbReference>
<protein>
    <submittedName>
        <fullName evidence="5">BlaI/MecI/CopY family transcriptional regulator</fullName>
    </submittedName>
</protein>
<evidence type="ECO:0000256" key="4">
    <source>
        <dbReference type="ARBA" id="ARBA00023163"/>
    </source>
</evidence>
<dbReference type="EMBL" id="JARYZI010000001">
    <property type="protein sequence ID" value="MDH8676790.1"/>
    <property type="molecule type" value="Genomic_DNA"/>
</dbReference>
<evidence type="ECO:0000256" key="1">
    <source>
        <dbReference type="ARBA" id="ARBA00011046"/>
    </source>
</evidence>
<proteinExistence type="inferred from homology"/>
<organism evidence="5 6">
    <name type="scientific">Fusibacter bizertensis</name>
    <dbReference type="NCBI Taxonomy" id="1488331"/>
    <lineage>
        <taxon>Bacteria</taxon>
        <taxon>Bacillati</taxon>
        <taxon>Bacillota</taxon>
        <taxon>Clostridia</taxon>
        <taxon>Eubacteriales</taxon>
        <taxon>Eubacteriales Family XII. Incertae Sedis</taxon>
        <taxon>Fusibacter</taxon>
    </lineage>
</organism>
<evidence type="ECO:0000313" key="6">
    <source>
        <dbReference type="Proteomes" id="UP001158045"/>
    </source>
</evidence>
<dbReference type="InterPro" id="IPR036390">
    <property type="entry name" value="WH_DNA-bd_sf"/>
</dbReference>